<gene>
    <name evidence="1" type="ORF">P7K49_011689</name>
</gene>
<evidence type="ECO:0000313" key="1">
    <source>
        <dbReference type="EMBL" id="KAK2111943.1"/>
    </source>
</evidence>
<evidence type="ECO:0000313" key="2">
    <source>
        <dbReference type="Proteomes" id="UP001266305"/>
    </source>
</evidence>
<sequence length="61" mass="6138">LAGRLFWGALGAGAEGSIRPGAWRSVGGGGLGLAALRALRRSPLPSSGTGLAGGRERRLLR</sequence>
<organism evidence="1 2">
    <name type="scientific">Saguinus oedipus</name>
    <name type="common">Cotton-top tamarin</name>
    <name type="synonym">Oedipomidas oedipus</name>
    <dbReference type="NCBI Taxonomy" id="9490"/>
    <lineage>
        <taxon>Eukaryota</taxon>
        <taxon>Metazoa</taxon>
        <taxon>Chordata</taxon>
        <taxon>Craniata</taxon>
        <taxon>Vertebrata</taxon>
        <taxon>Euteleostomi</taxon>
        <taxon>Mammalia</taxon>
        <taxon>Eutheria</taxon>
        <taxon>Euarchontoglires</taxon>
        <taxon>Primates</taxon>
        <taxon>Haplorrhini</taxon>
        <taxon>Platyrrhini</taxon>
        <taxon>Cebidae</taxon>
        <taxon>Callitrichinae</taxon>
        <taxon>Saguinus</taxon>
    </lineage>
</organism>
<proteinExistence type="predicted"/>
<feature type="non-terminal residue" evidence="1">
    <location>
        <position position="61"/>
    </location>
</feature>
<protein>
    <submittedName>
        <fullName evidence="1">Uncharacterized protein</fullName>
    </submittedName>
</protein>
<dbReference type="Proteomes" id="UP001266305">
    <property type="component" value="Unassembled WGS sequence"/>
</dbReference>
<comment type="caution">
    <text evidence="1">The sequence shown here is derived from an EMBL/GenBank/DDBJ whole genome shotgun (WGS) entry which is preliminary data.</text>
</comment>
<reference evidence="1 2" key="1">
    <citation type="submission" date="2023-05" db="EMBL/GenBank/DDBJ databases">
        <title>B98-5 Cell Line De Novo Hybrid Assembly: An Optical Mapping Approach.</title>
        <authorList>
            <person name="Kananen K."/>
            <person name="Auerbach J.A."/>
            <person name="Kautto E."/>
            <person name="Blachly J.S."/>
        </authorList>
    </citation>
    <scope>NUCLEOTIDE SEQUENCE [LARGE SCALE GENOMIC DNA]</scope>
    <source>
        <strain evidence="1">B95-8</strain>
        <tissue evidence="1">Cell line</tissue>
    </source>
</reference>
<name>A0ABQ9VRE0_SAGOE</name>
<accession>A0ABQ9VRE0</accession>
<feature type="non-terminal residue" evidence="1">
    <location>
        <position position="1"/>
    </location>
</feature>
<dbReference type="EMBL" id="JASSZA010000005">
    <property type="protein sequence ID" value="KAK2111943.1"/>
    <property type="molecule type" value="Genomic_DNA"/>
</dbReference>
<keyword evidence="2" id="KW-1185">Reference proteome</keyword>